<proteinExistence type="inferred from homology"/>
<organism evidence="6 7">
    <name type="scientific">Oceanobacillus limi</name>
    <dbReference type="NCBI Taxonomy" id="930131"/>
    <lineage>
        <taxon>Bacteria</taxon>
        <taxon>Bacillati</taxon>
        <taxon>Bacillota</taxon>
        <taxon>Bacilli</taxon>
        <taxon>Bacillales</taxon>
        <taxon>Bacillaceae</taxon>
        <taxon>Oceanobacillus</taxon>
    </lineage>
</organism>
<feature type="domain" description="SprT-like" evidence="5">
    <location>
        <begin position="7"/>
        <end position="150"/>
    </location>
</feature>
<dbReference type="NCBIfam" id="NF003339">
    <property type="entry name" value="PRK04351.1"/>
    <property type="match status" value="1"/>
</dbReference>
<dbReference type="Pfam" id="PF10263">
    <property type="entry name" value="SprT-like"/>
    <property type="match status" value="1"/>
</dbReference>
<gene>
    <name evidence="6" type="ORF">SAMN05216389_12913</name>
</gene>
<dbReference type="RefSeq" id="WP_090872794.1">
    <property type="nucleotide sequence ID" value="NZ_FOHE01000029.1"/>
</dbReference>
<dbReference type="GO" id="GO:0008270">
    <property type="term" value="F:zinc ion binding"/>
    <property type="evidence" value="ECO:0007669"/>
    <property type="project" value="UniProtKB-UniRule"/>
</dbReference>
<dbReference type="EMBL" id="FOHE01000029">
    <property type="protein sequence ID" value="SET79406.1"/>
    <property type="molecule type" value="Genomic_DNA"/>
</dbReference>
<sequence>MSLLNEKQLFNLVNDISIKYFHKPFIDRVYFNHRLRTTGGRYIPGKRVIELNPKYAIEMDHEEFVGIIKHELCHYHLHIEGKGYKHGDAEFKKLLKETGSPRHCNPLPSSKKKVNYRYECMKCHYIYERTRRVNTNRYGCGRCRGKLKLLGRK</sequence>
<evidence type="ECO:0000259" key="5">
    <source>
        <dbReference type="SMART" id="SM00731"/>
    </source>
</evidence>
<comment type="cofactor">
    <cofactor evidence="4">
        <name>Zn(2+)</name>
        <dbReference type="ChEBI" id="CHEBI:29105"/>
    </cofactor>
    <text evidence="4">Binds 1 zinc ion.</text>
</comment>
<comment type="subcellular location">
    <subcellularLocation>
        <location evidence="4">Cytoplasm</location>
    </subcellularLocation>
</comment>
<feature type="binding site" evidence="4">
    <location>
        <position position="70"/>
    </location>
    <ligand>
        <name>Zn(2+)</name>
        <dbReference type="ChEBI" id="CHEBI:29105"/>
    </ligand>
</feature>
<evidence type="ECO:0000256" key="3">
    <source>
        <dbReference type="ARBA" id="ARBA00022833"/>
    </source>
</evidence>
<dbReference type="GO" id="GO:0006950">
    <property type="term" value="P:response to stress"/>
    <property type="evidence" value="ECO:0007669"/>
    <property type="project" value="UniProtKB-ARBA"/>
</dbReference>
<feature type="active site" evidence="4">
    <location>
        <position position="71"/>
    </location>
</feature>
<evidence type="ECO:0000313" key="6">
    <source>
        <dbReference type="EMBL" id="SET79406.1"/>
    </source>
</evidence>
<dbReference type="HAMAP" id="MF_00745">
    <property type="entry name" value="SprT_like"/>
    <property type="match status" value="1"/>
</dbReference>
<evidence type="ECO:0000256" key="1">
    <source>
        <dbReference type="ARBA" id="ARBA00022490"/>
    </source>
</evidence>
<dbReference type="InterPro" id="IPR006640">
    <property type="entry name" value="SprT-like_domain"/>
</dbReference>
<keyword evidence="1 4" id="KW-0963">Cytoplasm</keyword>
<dbReference type="OrthoDB" id="9799909at2"/>
<evidence type="ECO:0000256" key="4">
    <source>
        <dbReference type="HAMAP-Rule" id="MF_00745"/>
    </source>
</evidence>
<comment type="similarity">
    <text evidence="4">Belongs to the SprT family.</text>
</comment>
<keyword evidence="2 4" id="KW-0479">Metal-binding</keyword>
<reference evidence="6 7" key="1">
    <citation type="submission" date="2016-10" db="EMBL/GenBank/DDBJ databases">
        <authorList>
            <person name="de Groot N.N."/>
        </authorList>
    </citation>
    <scope>NUCLEOTIDE SEQUENCE [LARGE SCALE GENOMIC DNA]</scope>
    <source>
        <strain evidence="6 7">IBRC-M 10780</strain>
    </source>
</reference>
<dbReference type="InterPro" id="IPR023524">
    <property type="entry name" value="Uncharacterised_SprT-like"/>
</dbReference>
<evidence type="ECO:0000313" key="7">
    <source>
        <dbReference type="Proteomes" id="UP000198618"/>
    </source>
</evidence>
<name>A0A1I0H991_9BACI</name>
<dbReference type="STRING" id="930131.SAMN05216389_12913"/>
<feature type="binding site" evidence="4">
    <location>
        <position position="74"/>
    </location>
    <ligand>
        <name>Zn(2+)</name>
        <dbReference type="ChEBI" id="CHEBI:29105"/>
    </ligand>
</feature>
<keyword evidence="3 4" id="KW-0862">Zinc</keyword>
<keyword evidence="7" id="KW-1185">Reference proteome</keyword>
<evidence type="ECO:0000256" key="2">
    <source>
        <dbReference type="ARBA" id="ARBA00022723"/>
    </source>
</evidence>
<accession>A0A1I0H991</accession>
<dbReference type="SMART" id="SM00731">
    <property type="entry name" value="SprT"/>
    <property type="match status" value="1"/>
</dbReference>
<protein>
    <recommendedName>
        <fullName evidence="4">Protein SprT-like</fullName>
    </recommendedName>
</protein>
<dbReference type="GO" id="GO:0005737">
    <property type="term" value="C:cytoplasm"/>
    <property type="evidence" value="ECO:0007669"/>
    <property type="project" value="UniProtKB-SubCell"/>
</dbReference>
<dbReference type="Proteomes" id="UP000198618">
    <property type="component" value="Unassembled WGS sequence"/>
</dbReference>
<dbReference type="AlphaFoldDB" id="A0A1I0H991"/>